<dbReference type="Proteomes" id="UP001597033">
    <property type="component" value="Unassembled WGS sequence"/>
</dbReference>
<dbReference type="InterPro" id="IPR050595">
    <property type="entry name" value="Bact_response_regulator"/>
</dbReference>
<dbReference type="RefSeq" id="WP_162377936.1">
    <property type="nucleotide sequence ID" value="NZ_JBHTKN010000002.1"/>
</dbReference>
<dbReference type="InterPro" id="IPR001789">
    <property type="entry name" value="Sig_transdc_resp-reg_receiver"/>
</dbReference>
<name>A0ABW3LVX1_9GAMM</name>
<feature type="modified residue" description="4-aspartylphosphate" evidence="2">
    <location>
        <position position="53"/>
    </location>
</feature>
<dbReference type="InterPro" id="IPR011006">
    <property type="entry name" value="CheY-like_superfamily"/>
</dbReference>
<proteinExistence type="predicted"/>
<evidence type="ECO:0000259" key="3">
    <source>
        <dbReference type="PROSITE" id="PS50110"/>
    </source>
</evidence>
<dbReference type="SUPFAM" id="SSF52172">
    <property type="entry name" value="CheY-like"/>
    <property type="match status" value="1"/>
</dbReference>
<keyword evidence="1 2" id="KW-0597">Phosphoprotein</keyword>
<dbReference type="PANTHER" id="PTHR44591">
    <property type="entry name" value="STRESS RESPONSE REGULATOR PROTEIN 1"/>
    <property type="match status" value="1"/>
</dbReference>
<gene>
    <name evidence="4" type="ORF">ACFQ2N_03530</name>
</gene>
<dbReference type="SMART" id="SM00448">
    <property type="entry name" value="REC"/>
    <property type="match status" value="1"/>
</dbReference>
<accession>A0ABW3LVX1</accession>
<dbReference type="Pfam" id="PF00072">
    <property type="entry name" value="Response_reg"/>
    <property type="match status" value="1"/>
</dbReference>
<evidence type="ECO:0000313" key="4">
    <source>
        <dbReference type="EMBL" id="MFD1041419.1"/>
    </source>
</evidence>
<feature type="domain" description="Response regulatory" evidence="3">
    <location>
        <begin position="3"/>
        <end position="116"/>
    </location>
</feature>
<dbReference type="PANTHER" id="PTHR44591:SF21">
    <property type="entry name" value="TWO-COMPONENT RESPONSE REGULATOR"/>
    <property type="match status" value="1"/>
</dbReference>
<sequence length="122" mass="13087">MTRLLYVEDDPLLRTVTTMALEDAGYEVVRAEDGREALRLLEEHGGFDFVVSDISMPGGVSGLDVAQAARQSRPGCRMVLMSGYATSQLPALPDDALFMTKPFRVPDLLAMLADGAQPSAAA</sequence>
<evidence type="ECO:0000256" key="1">
    <source>
        <dbReference type="ARBA" id="ARBA00022553"/>
    </source>
</evidence>
<evidence type="ECO:0000313" key="5">
    <source>
        <dbReference type="Proteomes" id="UP001597033"/>
    </source>
</evidence>
<dbReference type="Gene3D" id="3.40.50.2300">
    <property type="match status" value="1"/>
</dbReference>
<protein>
    <submittedName>
        <fullName evidence="4">Response regulator</fullName>
    </submittedName>
</protein>
<reference evidence="5" key="1">
    <citation type="journal article" date="2019" name="Int. J. Syst. Evol. Microbiol.">
        <title>The Global Catalogue of Microorganisms (GCM) 10K type strain sequencing project: providing services to taxonomists for standard genome sequencing and annotation.</title>
        <authorList>
            <consortium name="The Broad Institute Genomics Platform"/>
            <consortium name="The Broad Institute Genome Sequencing Center for Infectious Disease"/>
            <person name="Wu L."/>
            <person name="Ma J."/>
        </authorList>
    </citation>
    <scope>NUCLEOTIDE SEQUENCE [LARGE SCALE GENOMIC DNA]</scope>
    <source>
        <strain evidence="5">CCUG 55854</strain>
    </source>
</reference>
<organism evidence="4 5">
    <name type="scientific">Pseudoxanthomonas kaohsiungensis</name>
    <dbReference type="NCBI Taxonomy" id="283923"/>
    <lineage>
        <taxon>Bacteria</taxon>
        <taxon>Pseudomonadati</taxon>
        <taxon>Pseudomonadota</taxon>
        <taxon>Gammaproteobacteria</taxon>
        <taxon>Lysobacterales</taxon>
        <taxon>Lysobacteraceae</taxon>
        <taxon>Pseudoxanthomonas</taxon>
    </lineage>
</organism>
<comment type="caution">
    <text evidence="4">The sequence shown here is derived from an EMBL/GenBank/DDBJ whole genome shotgun (WGS) entry which is preliminary data.</text>
</comment>
<evidence type="ECO:0000256" key="2">
    <source>
        <dbReference type="PROSITE-ProRule" id="PRU00169"/>
    </source>
</evidence>
<dbReference type="PROSITE" id="PS50110">
    <property type="entry name" value="RESPONSE_REGULATORY"/>
    <property type="match status" value="1"/>
</dbReference>
<keyword evidence="5" id="KW-1185">Reference proteome</keyword>
<dbReference type="EMBL" id="JBHTKN010000002">
    <property type="protein sequence ID" value="MFD1041419.1"/>
    <property type="molecule type" value="Genomic_DNA"/>
</dbReference>